<dbReference type="InterPro" id="IPR039418">
    <property type="entry name" value="LexA-like"/>
</dbReference>
<dbReference type="Gene3D" id="2.10.109.10">
    <property type="entry name" value="Umud Fragment, subunit A"/>
    <property type="match status" value="1"/>
</dbReference>
<dbReference type="InterPro" id="IPR036286">
    <property type="entry name" value="LexA/Signal_pep-like_sf"/>
</dbReference>
<protein>
    <recommendedName>
        <fullName evidence="1">Peptidase S24/S26A/S26B/S26C domain-containing protein</fullName>
    </recommendedName>
</protein>
<evidence type="ECO:0000313" key="3">
    <source>
        <dbReference type="Proteomes" id="UP000054388"/>
    </source>
</evidence>
<feature type="domain" description="Peptidase S24/S26A/S26B/S26C" evidence="1">
    <location>
        <begin position="107"/>
        <end position="207"/>
    </location>
</feature>
<evidence type="ECO:0000259" key="1">
    <source>
        <dbReference type="Pfam" id="PF00717"/>
    </source>
</evidence>
<comment type="caution">
    <text evidence="2">The sequence shown here is derived from an EMBL/GenBank/DDBJ whole genome shotgun (WGS) entry which is preliminary data.</text>
</comment>
<dbReference type="Proteomes" id="UP000054388">
    <property type="component" value="Unassembled WGS sequence"/>
</dbReference>
<dbReference type="EMBL" id="LMAI01000015">
    <property type="protein sequence ID" value="KUJ53995.1"/>
    <property type="molecule type" value="Genomic_DNA"/>
</dbReference>
<proteinExistence type="predicted"/>
<gene>
    <name evidence="2" type="ORF">AR686_17565</name>
</gene>
<dbReference type="RefSeq" id="WP_059137912.1">
    <property type="nucleotide sequence ID" value="NZ_LMAI01000015.1"/>
</dbReference>
<organism evidence="2 3">
    <name type="scientific">Chryseobacterium aquaticum subsp. greenlandense</name>
    <dbReference type="NCBI Taxonomy" id="345663"/>
    <lineage>
        <taxon>Bacteria</taxon>
        <taxon>Pseudomonadati</taxon>
        <taxon>Bacteroidota</taxon>
        <taxon>Flavobacteriia</taxon>
        <taxon>Flavobacteriales</taxon>
        <taxon>Weeksellaceae</taxon>
        <taxon>Chryseobacterium group</taxon>
        <taxon>Chryseobacterium</taxon>
    </lineage>
</organism>
<dbReference type="CDD" id="cd06529">
    <property type="entry name" value="S24_LexA-like"/>
    <property type="match status" value="1"/>
</dbReference>
<accession>A0A101CDF9</accession>
<dbReference type="InterPro" id="IPR015927">
    <property type="entry name" value="Peptidase_S24_S26A/B/C"/>
</dbReference>
<dbReference type="AlphaFoldDB" id="A0A101CDF9"/>
<dbReference type="Pfam" id="PF00717">
    <property type="entry name" value="Peptidase_S24"/>
    <property type="match status" value="1"/>
</dbReference>
<sequence>MKTKKQRLDYFRKINGLKYAELIGDETIVTPENLRVTMARENDKSDYYLKIIANKHNISERWLINGEGEMYLENKKEIKNFENLKEKNYSNTLEVKVVTTKARAGFADSYYSEEYLKDLPSVLIEADKEYKGRYLAFEVDGDSMQPDYNKGDIVICREIQRSLWQYKLHYKDYDFVIAHGTQGIMLKEIINHNPETGDIVCHSLNQEDGINQDFTLNLKEVAFLYNVVEHRISGKSKRRNR</sequence>
<name>A0A101CDF9_9FLAO</name>
<evidence type="ECO:0000313" key="2">
    <source>
        <dbReference type="EMBL" id="KUJ53995.1"/>
    </source>
</evidence>
<dbReference type="SUPFAM" id="SSF51306">
    <property type="entry name" value="LexA/Signal peptidase"/>
    <property type="match status" value="1"/>
</dbReference>
<reference evidence="2 3" key="1">
    <citation type="submission" date="2015-10" db="EMBL/GenBank/DDBJ databases">
        <title>Genome sequence of Chryseobacterium greenlandense.</title>
        <authorList>
            <person name="Newman J."/>
            <person name="Fischer K."/>
            <person name="Miller J."/>
        </authorList>
    </citation>
    <scope>NUCLEOTIDE SEQUENCE [LARGE SCALE GENOMIC DNA]</scope>
    <source>
        <strain evidence="2 3">UMB34</strain>
    </source>
</reference>